<dbReference type="EMBL" id="CM044706">
    <property type="protein sequence ID" value="KAI5658136.1"/>
    <property type="molecule type" value="Genomic_DNA"/>
</dbReference>
<gene>
    <name evidence="1" type="ORF">M9H77_26929</name>
</gene>
<sequence>MTNPSFPIVLFLSTVLLLSFFTFISANEPFLGCLHSNSNPKYPISSVIYSRSNSSYSSVLQTYIRNLRFNESTTQKPQLIITALHVSHIQAAVVCGKQHDMQMKIRSGGHDYEGLSYVSENPNFFVLDMFNLRAINVSEENETAWVQTGATLGEVYYRIAEKSNVHGFPAGVCPTVGVGGHMTGGGYGTMMRKYGLSVDNILDAQVVDVNGRFLDRASMGEDLFWAITGGGGSSFGVVVAFKIKLVRVPPKVTVFRVDKTYHQNAVNLAYKWQQIAYKLPDDLFIRMTLAVVNGSGIEGKTIMATFRALFLGDSTKLLPIMEKFYPELGVQQKDCIELTWVESIVYWTEFPNGTSIDALLSRVPQSLVYHKRKSDYLTKPMPKAGIELLFQKMVELESPFIQFNPYGGRMSQIPWFEKPYPHRAGYITKMQYSTEWNEGGAEAANRYKQLVRDLYNFMTPYVSKSPRQAFLNYRDIDLGVNHQGNRSYIEGAAFGRKYFKDNFDRLVKIKTNVDPDNFFRNEQSIPVHRS</sequence>
<dbReference type="Proteomes" id="UP001060085">
    <property type="component" value="Linkage Group LG06"/>
</dbReference>
<organism evidence="1 2">
    <name type="scientific">Catharanthus roseus</name>
    <name type="common">Madagascar periwinkle</name>
    <name type="synonym">Vinca rosea</name>
    <dbReference type="NCBI Taxonomy" id="4058"/>
    <lineage>
        <taxon>Eukaryota</taxon>
        <taxon>Viridiplantae</taxon>
        <taxon>Streptophyta</taxon>
        <taxon>Embryophyta</taxon>
        <taxon>Tracheophyta</taxon>
        <taxon>Spermatophyta</taxon>
        <taxon>Magnoliopsida</taxon>
        <taxon>eudicotyledons</taxon>
        <taxon>Gunneridae</taxon>
        <taxon>Pentapetalae</taxon>
        <taxon>asterids</taxon>
        <taxon>lamiids</taxon>
        <taxon>Gentianales</taxon>
        <taxon>Apocynaceae</taxon>
        <taxon>Rauvolfioideae</taxon>
        <taxon>Vinceae</taxon>
        <taxon>Catharanthinae</taxon>
        <taxon>Catharanthus</taxon>
    </lineage>
</organism>
<evidence type="ECO:0000313" key="2">
    <source>
        <dbReference type="Proteomes" id="UP001060085"/>
    </source>
</evidence>
<keyword evidence="2" id="KW-1185">Reference proteome</keyword>
<name>A0ACC0ABJ7_CATRO</name>
<reference evidence="2" key="1">
    <citation type="journal article" date="2023" name="Nat. Plants">
        <title>Single-cell RNA sequencing provides a high-resolution roadmap for understanding the multicellular compartmentation of specialized metabolism.</title>
        <authorList>
            <person name="Sun S."/>
            <person name="Shen X."/>
            <person name="Li Y."/>
            <person name="Li Y."/>
            <person name="Wang S."/>
            <person name="Li R."/>
            <person name="Zhang H."/>
            <person name="Shen G."/>
            <person name="Guo B."/>
            <person name="Wei J."/>
            <person name="Xu J."/>
            <person name="St-Pierre B."/>
            <person name="Chen S."/>
            <person name="Sun C."/>
        </authorList>
    </citation>
    <scope>NUCLEOTIDE SEQUENCE [LARGE SCALE GENOMIC DNA]</scope>
</reference>
<accession>A0ACC0ABJ7</accession>
<proteinExistence type="predicted"/>
<comment type="caution">
    <text evidence="1">The sequence shown here is derived from an EMBL/GenBank/DDBJ whole genome shotgun (WGS) entry which is preliminary data.</text>
</comment>
<evidence type="ECO:0000313" key="1">
    <source>
        <dbReference type="EMBL" id="KAI5658136.1"/>
    </source>
</evidence>
<protein>
    <submittedName>
        <fullName evidence="1">Uncharacterized protein</fullName>
    </submittedName>
</protein>